<organism evidence="1 2">
    <name type="scientific">Phaseolus angularis</name>
    <name type="common">Azuki bean</name>
    <name type="synonym">Vigna angularis</name>
    <dbReference type="NCBI Taxonomy" id="3914"/>
    <lineage>
        <taxon>Eukaryota</taxon>
        <taxon>Viridiplantae</taxon>
        <taxon>Streptophyta</taxon>
        <taxon>Embryophyta</taxon>
        <taxon>Tracheophyta</taxon>
        <taxon>Spermatophyta</taxon>
        <taxon>Magnoliopsida</taxon>
        <taxon>eudicotyledons</taxon>
        <taxon>Gunneridae</taxon>
        <taxon>Pentapetalae</taxon>
        <taxon>rosids</taxon>
        <taxon>fabids</taxon>
        <taxon>Fabales</taxon>
        <taxon>Fabaceae</taxon>
        <taxon>Papilionoideae</taxon>
        <taxon>50 kb inversion clade</taxon>
        <taxon>NPAAA clade</taxon>
        <taxon>indigoferoid/millettioid clade</taxon>
        <taxon>Phaseoleae</taxon>
        <taxon>Vigna</taxon>
    </lineage>
</organism>
<dbReference type="Gramene" id="KOM49975">
    <property type="protein sequence ID" value="KOM49975"/>
    <property type="gene ID" value="LR48_Vigan08g080200"/>
</dbReference>
<dbReference type="AlphaFoldDB" id="A0A0L9V4L0"/>
<name>A0A0L9V4L0_PHAAN</name>
<reference evidence="2" key="1">
    <citation type="journal article" date="2015" name="Proc. Natl. Acad. Sci. U.S.A.">
        <title>Genome sequencing of adzuki bean (Vigna angularis) provides insight into high starch and low fat accumulation and domestication.</title>
        <authorList>
            <person name="Yang K."/>
            <person name="Tian Z."/>
            <person name="Chen C."/>
            <person name="Luo L."/>
            <person name="Zhao B."/>
            <person name="Wang Z."/>
            <person name="Yu L."/>
            <person name="Li Y."/>
            <person name="Sun Y."/>
            <person name="Li W."/>
            <person name="Chen Y."/>
            <person name="Li Y."/>
            <person name="Zhang Y."/>
            <person name="Ai D."/>
            <person name="Zhao J."/>
            <person name="Shang C."/>
            <person name="Ma Y."/>
            <person name="Wu B."/>
            <person name="Wang M."/>
            <person name="Gao L."/>
            <person name="Sun D."/>
            <person name="Zhang P."/>
            <person name="Guo F."/>
            <person name="Wang W."/>
            <person name="Li Y."/>
            <person name="Wang J."/>
            <person name="Varshney R.K."/>
            <person name="Wang J."/>
            <person name="Ling H.Q."/>
            <person name="Wan P."/>
        </authorList>
    </citation>
    <scope>NUCLEOTIDE SEQUENCE</scope>
    <source>
        <strain evidence="2">cv. Jingnong 6</strain>
    </source>
</reference>
<gene>
    <name evidence="1" type="ORF">LR48_Vigan08g080200</name>
</gene>
<accession>A0A0L9V4L0</accession>
<protein>
    <submittedName>
        <fullName evidence="1">Uncharacterized protein</fullName>
    </submittedName>
</protein>
<dbReference type="Proteomes" id="UP000053144">
    <property type="component" value="Chromosome 8"/>
</dbReference>
<proteinExistence type="predicted"/>
<sequence length="183" mass="21438">MFFKKIKFGGKQICDTTKHHQATFQASMFDFDTLQELKYLPELPTIQEKTIDRYSRRLYTFDCPMLSDMEHCYSIVFSWMTKNLEVYLVPRMEIVIPGSEIPKWLISKGKYPPSKHCNKMGHPHFGEGLTLNATSAINLGMKLSYARTKIRSTKKMLKLQMKRRKIKFLLHPVFQPMLQVNLG</sequence>
<dbReference type="EMBL" id="CM003378">
    <property type="protein sequence ID" value="KOM49975.1"/>
    <property type="molecule type" value="Genomic_DNA"/>
</dbReference>
<evidence type="ECO:0000313" key="2">
    <source>
        <dbReference type="Proteomes" id="UP000053144"/>
    </source>
</evidence>
<evidence type="ECO:0000313" key="1">
    <source>
        <dbReference type="EMBL" id="KOM49975.1"/>
    </source>
</evidence>